<evidence type="ECO:0000256" key="1">
    <source>
        <dbReference type="SAM" id="MobiDB-lite"/>
    </source>
</evidence>
<dbReference type="AlphaFoldDB" id="A0A8H7MGJ2"/>
<evidence type="ECO:0000313" key="2">
    <source>
        <dbReference type="EMBL" id="KAF9693970.1"/>
    </source>
</evidence>
<feature type="compositionally biased region" description="Polar residues" evidence="1">
    <location>
        <begin position="167"/>
        <end position="177"/>
    </location>
</feature>
<dbReference type="EMBL" id="RZGK01000014">
    <property type="protein sequence ID" value="KAF9693970.1"/>
    <property type="molecule type" value="Genomic_DNA"/>
</dbReference>
<keyword evidence="3" id="KW-1185">Reference proteome</keyword>
<dbReference type="Proteomes" id="UP000651452">
    <property type="component" value="Unassembled WGS sequence"/>
</dbReference>
<evidence type="ECO:0000313" key="3">
    <source>
        <dbReference type="Proteomes" id="UP000651452"/>
    </source>
</evidence>
<feature type="compositionally biased region" description="Basic and acidic residues" evidence="1">
    <location>
        <begin position="571"/>
        <end position="581"/>
    </location>
</feature>
<dbReference type="OrthoDB" id="3937441at2759"/>
<gene>
    <name evidence="2" type="ORF">EKO04_008017</name>
</gene>
<feature type="compositionally biased region" description="Polar residues" evidence="1">
    <location>
        <begin position="52"/>
        <end position="65"/>
    </location>
</feature>
<feature type="compositionally biased region" description="Polar residues" evidence="1">
    <location>
        <begin position="107"/>
        <end position="138"/>
    </location>
</feature>
<feature type="region of interest" description="Disordered" evidence="1">
    <location>
        <begin position="414"/>
        <end position="581"/>
    </location>
</feature>
<protein>
    <submittedName>
        <fullName evidence="2">Uncharacterized protein</fullName>
    </submittedName>
</protein>
<feature type="compositionally biased region" description="Low complexity" evidence="1">
    <location>
        <begin position="197"/>
        <end position="207"/>
    </location>
</feature>
<organism evidence="2 3">
    <name type="scientific">Ascochyta lentis</name>
    <dbReference type="NCBI Taxonomy" id="205686"/>
    <lineage>
        <taxon>Eukaryota</taxon>
        <taxon>Fungi</taxon>
        <taxon>Dikarya</taxon>
        <taxon>Ascomycota</taxon>
        <taxon>Pezizomycotina</taxon>
        <taxon>Dothideomycetes</taxon>
        <taxon>Pleosporomycetidae</taxon>
        <taxon>Pleosporales</taxon>
        <taxon>Pleosporineae</taxon>
        <taxon>Didymellaceae</taxon>
        <taxon>Ascochyta</taxon>
    </lineage>
</organism>
<feature type="compositionally biased region" description="Basic and acidic residues" evidence="1">
    <location>
        <begin position="30"/>
        <end position="47"/>
    </location>
</feature>
<sequence length="581" mass="65225">MCRIEEKVYIRTDGHRSVFQDFIHCDKGRLRGKKCSDPKIRTTEYHDPAPSPITNSPLTPSGSYQTRTRRPSTSSRPSTRDGPVTLRPEIIIEIGSKKGKGKGKSYPTVSISTKDNHRSSMGSTSAIDSPGSDASHTVRTGYPDTHLPLNSSYARGGGLQTRPEQYRNPSSDESFTGSVRFPSQYRTSDEYDTPSLATATTATSSSTRPVIHHGPCNGSSPINVARGHAGSPSSPYRTTVVTPQGIYEETIQRTEHSHHATSSYAPEITGRDEHRQRLREEQRSRQEAQDREIAANLIREENKRVHFENSRAQDRAEQRADKTFAGRADGRERLRQQERQEREAQAAREAAKRPKPSANTSKPSAPSRRNSVRMTPAEVAKQRQLIDAETLHMRDERAKVEAIEREEQKQQQLILQQQQQQSNLQQRQQDIGYYNPRGPGAALPSGQSSMARRNSLSSQARPDLTRSGSTRGAGVNQSRQDRRPPVSFPENFNARIDPNQPRERRPSSLHQDSPFNPFTQPAPLQTADPWDGRTMRDALPDARGPHVGHNFPQQASRRLNQAFYDGDYADDSERGYQGKRR</sequence>
<feature type="region of interest" description="Disordered" evidence="1">
    <location>
        <begin position="251"/>
        <end position="290"/>
    </location>
</feature>
<reference evidence="2" key="1">
    <citation type="submission" date="2018-12" db="EMBL/GenBank/DDBJ databases">
        <authorList>
            <person name="Syme R.A."/>
            <person name="Farfan-Caceres L."/>
            <person name="Lichtenzveig J."/>
        </authorList>
    </citation>
    <scope>NUCLEOTIDE SEQUENCE</scope>
    <source>
        <strain evidence="2">Al4</strain>
    </source>
</reference>
<accession>A0A8H7MGJ2</accession>
<feature type="compositionally biased region" description="Basic and acidic residues" evidence="1">
    <location>
        <begin position="304"/>
        <end position="352"/>
    </location>
</feature>
<feature type="region of interest" description="Disordered" evidence="1">
    <location>
        <begin position="30"/>
        <end position="238"/>
    </location>
</feature>
<feature type="compositionally biased region" description="Basic and acidic residues" evidence="1">
    <location>
        <begin position="530"/>
        <end position="544"/>
    </location>
</feature>
<reference evidence="2" key="2">
    <citation type="submission" date="2020-09" db="EMBL/GenBank/DDBJ databases">
        <title>Reference genome assembly for Australian Ascochyta lentis isolate Al4.</title>
        <authorList>
            <person name="Lee R.C."/>
            <person name="Farfan-Caceres L.M."/>
            <person name="Debler J.W."/>
            <person name="Williams A.H."/>
            <person name="Henares B.M."/>
        </authorList>
    </citation>
    <scope>NUCLEOTIDE SEQUENCE</scope>
    <source>
        <strain evidence="2">Al4</strain>
    </source>
</reference>
<feature type="compositionally biased region" description="Basic and acidic residues" evidence="1">
    <location>
        <begin position="380"/>
        <end position="392"/>
    </location>
</feature>
<feature type="compositionally biased region" description="Basic and acidic residues" evidence="1">
    <location>
        <begin position="269"/>
        <end position="290"/>
    </location>
</feature>
<feature type="compositionally biased region" description="Polar residues" evidence="1">
    <location>
        <begin position="357"/>
        <end position="373"/>
    </location>
</feature>
<feature type="region of interest" description="Disordered" evidence="1">
    <location>
        <begin position="304"/>
        <end position="392"/>
    </location>
</feature>
<comment type="caution">
    <text evidence="2">The sequence shown here is derived from an EMBL/GenBank/DDBJ whole genome shotgun (WGS) entry which is preliminary data.</text>
</comment>
<proteinExistence type="predicted"/>
<name>A0A8H7MGJ2_9PLEO</name>
<feature type="compositionally biased region" description="Polar residues" evidence="1">
    <location>
        <begin position="445"/>
        <end position="478"/>
    </location>
</feature>
<feature type="compositionally biased region" description="Low complexity" evidence="1">
    <location>
        <begin position="414"/>
        <end position="429"/>
    </location>
</feature>
<feature type="compositionally biased region" description="Polar residues" evidence="1">
    <location>
        <begin position="508"/>
        <end position="523"/>
    </location>
</feature>